<keyword evidence="1" id="KW-1133">Transmembrane helix</keyword>
<proteinExistence type="predicted"/>
<dbReference type="Proteomes" id="UP000297951">
    <property type="component" value="Unassembled WGS sequence"/>
</dbReference>
<name>A0A4Y9F5Z3_9MICC</name>
<dbReference type="RefSeq" id="WP_135011559.1">
    <property type="nucleotide sequence ID" value="NZ_JADGLK010000008.1"/>
</dbReference>
<evidence type="ECO:0000256" key="1">
    <source>
        <dbReference type="SAM" id="Phobius"/>
    </source>
</evidence>
<sequence length="91" mass="10563">MSLPPVQPQQPFATPPYKRPFRHSLWEFVKTVHQMVWVMGMFVGIPFVMIPVLGWFPQVRAFLGYCAIWALAISFVIYLVNDLLARGMPPW</sequence>
<evidence type="ECO:0000313" key="3">
    <source>
        <dbReference type="Proteomes" id="UP000297951"/>
    </source>
</evidence>
<reference evidence="2 3" key="1">
    <citation type="submission" date="2019-03" db="EMBL/GenBank/DDBJ databases">
        <title>Diversity of the mouse oral microbiome.</title>
        <authorList>
            <person name="Joseph S."/>
            <person name="Aduse-Opoku J."/>
            <person name="Curtis M."/>
            <person name="Wade W."/>
            <person name="Hashim A."/>
        </authorList>
    </citation>
    <scope>NUCLEOTIDE SEQUENCE [LARGE SCALE GENOMIC DNA]</scope>
    <source>
        <strain evidence="3">irhom_31</strain>
    </source>
</reference>
<gene>
    <name evidence="2" type="ORF">E4U03_03250</name>
</gene>
<keyword evidence="1" id="KW-0812">Transmembrane</keyword>
<organism evidence="2 3">
    <name type="scientific">Rothia nasimurium</name>
    <dbReference type="NCBI Taxonomy" id="85336"/>
    <lineage>
        <taxon>Bacteria</taxon>
        <taxon>Bacillati</taxon>
        <taxon>Actinomycetota</taxon>
        <taxon>Actinomycetes</taxon>
        <taxon>Micrococcales</taxon>
        <taxon>Micrococcaceae</taxon>
        <taxon>Rothia</taxon>
    </lineage>
</organism>
<protein>
    <submittedName>
        <fullName evidence="2">Uncharacterized protein</fullName>
    </submittedName>
</protein>
<keyword evidence="1" id="KW-0472">Membrane</keyword>
<evidence type="ECO:0000313" key="2">
    <source>
        <dbReference type="EMBL" id="TFU23370.1"/>
    </source>
</evidence>
<feature type="transmembrane region" description="Helical" evidence="1">
    <location>
        <begin position="62"/>
        <end position="80"/>
    </location>
</feature>
<dbReference type="AlphaFoldDB" id="A0A4Y9F5Z3"/>
<accession>A0A4Y9F5Z3</accession>
<comment type="caution">
    <text evidence="2">The sequence shown here is derived from an EMBL/GenBank/DDBJ whole genome shotgun (WGS) entry which is preliminary data.</text>
</comment>
<feature type="transmembrane region" description="Helical" evidence="1">
    <location>
        <begin position="35"/>
        <end position="56"/>
    </location>
</feature>
<dbReference type="EMBL" id="SPQC01000008">
    <property type="protein sequence ID" value="TFU23370.1"/>
    <property type="molecule type" value="Genomic_DNA"/>
</dbReference>